<dbReference type="Proteomes" id="UP000002668">
    <property type="component" value="Genome"/>
</dbReference>
<evidence type="ECO:0000313" key="2">
    <source>
        <dbReference type="Proteomes" id="UP000002668"/>
    </source>
</evidence>
<protein>
    <submittedName>
        <fullName evidence="1">Predicted protein</fullName>
    </submittedName>
</protein>
<proteinExistence type="predicted"/>
<dbReference type="VEuPathDB" id="FungiDB:LEMA_P106190.1"/>
<sequence length="35" mass="3853">MILLAVLPVRSAIYKQCTGGLVVRWVTTSESPLLH</sequence>
<dbReference type="EMBL" id="FP929131">
    <property type="protein sequence ID" value="CBX97488.1"/>
    <property type="molecule type" value="Genomic_DNA"/>
</dbReference>
<dbReference type="HOGENOM" id="CLU_3368647_0_0_1"/>
<keyword evidence="2" id="KW-1185">Reference proteome</keyword>
<accession>E5A1M4</accession>
<dbReference type="InParanoid" id="E5A1M4"/>
<dbReference type="AlphaFoldDB" id="E5A1M4"/>
<evidence type="ECO:0000313" key="1">
    <source>
        <dbReference type="EMBL" id="CBX97488.1"/>
    </source>
</evidence>
<reference evidence="2" key="1">
    <citation type="journal article" date="2011" name="Nat. Commun.">
        <title>Effector diversification within compartments of the Leptosphaeria maculans genome affected by Repeat-Induced Point mutations.</title>
        <authorList>
            <person name="Rouxel T."/>
            <person name="Grandaubert J."/>
            <person name="Hane J.K."/>
            <person name="Hoede C."/>
            <person name="van de Wouw A.P."/>
            <person name="Couloux A."/>
            <person name="Dominguez V."/>
            <person name="Anthouard V."/>
            <person name="Bally P."/>
            <person name="Bourras S."/>
            <person name="Cozijnsen A.J."/>
            <person name="Ciuffetti L.M."/>
            <person name="Degrave A."/>
            <person name="Dilmaghani A."/>
            <person name="Duret L."/>
            <person name="Fudal I."/>
            <person name="Goodwin S.B."/>
            <person name="Gout L."/>
            <person name="Glaser N."/>
            <person name="Linglin J."/>
            <person name="Kema G.H.J."/>
            <person name="Lapalu N."/>
            <person name="Lawrence C.B."/>
            <person name="May K."/>
            <person name="Meyer M."/>
            <person name="Ollivier B."/>
            <person name="Poulain J."/>
            <person name="Schoch C.L."/>
            <person name="Simon A."/>
            <person name="Spatafora J.W."/>
            <person name="Stachowiak A."/>
            <person name="Turgeon B.G."/>
            <person name="Tyler B.M."/>
            <person name="Vincent D."/>
            <person name="Weissenbach J."/>
            <person name="Amselem J."/>
            <person name="Quesneville H."/>
            <person name="Oliver R.P."/>
            <person name="Wincker P."/>
            <person name="Balesdent M.-H."/>
            <person name="Howlett B.J."/>
        </authorList>
    </citation>
    <scope>NUCLEOTIDE SEQUENCE [LARGE SCALE GENOMIC DNA]</scope>
    <source>
        <strain evidence="2">JN3 / isolate v23.1.3 / race Av1-4-5-6-7-8</strain>
    </source>
</reference>
<dbReference type="eggNOG" id="ENOG502RMCC">
    <property type="taxonomic scope" value="Eukaryota"/>
</dbReference>
<organism evidence="2">
    <name type="scientific">Leptosphaeria maculans (strain JN3 / isolate v23.1.3 / race Av1-4-5-6-7-8)</name>
    <name type="common">Blackleg fungus</name>
    <name type="synonym">Phoma lingam</name>
    <dbReference type="NCBI Taxonomy" id="985895"/>
    <lineage>
        <taxon>Eukaryota</taxon>
        <taxon>Fungi</taxon>
        <taxon>Dikarya</taxon>
        <taxon>Ascomycota</taxon>
        <taxon>Pezizomycotina</taxon>
        <taxon>Dothideomycetes</taxon>
        <taxon>Pleosporomycetidae</taxon>
        <taxon>Pleosporales</taxon>
        <taxon>Pleosporineae</taxon>
        <taxon>Leptosphaeriaceae</taxon>
        <taxon>Plenodomus</taxon>
        <taxon>Plenodomus lingam/Leptosphaeria maculans species complex</taxon>
    </lineage>
</organism>
<name>E5A1M4_LEPMJ</name>
<dbReference type="OrthoDB" id="3782835at2759"/>
<gene>
    <name evidence="1" type="ORF">LEMA_P106190.1</name>
</gene>